<proteinExistence type="predicted"/>
<keyword evidence="3" id="KW-1185">Reference proteome</keyword>
<organism evidence="2 3">
    <name type="scientific">Phycomyces blakesleeanus (strain ATCC 8743b / DSM 1359 / FGSC 10004 / NBRC 33097 / NRRL 1555)</name>
    <dbReference type="NCBI Taxonomy" id="763407"/>
    <lineage>
        <taxon>Eukaryota</taxon>
        <taxon>Fungi</taxon>
        <taxon>Fungi incertae sedis</taxon>
        <taxon>Mucoromycota</taxon>
        <taxon>Mucoromycotina</taxon>
        <taxon>Mucoromycetes</taxon>
        <taxon>Mucorales</taxon>
        <taxon>Phycomycetaceae</taxon>
        <taxon>Phycomyces</taxon>
    </lineage>
</organism>
<sequence length="114" mass="13067">MLTCNKIFLTPSYDNDEIDDSAPPPYYAHSFIAKDSSLPPLSISHSHSHSLLLSKSKSKPDYRHSFVSPEYAHTINGLCQKLRGMKAKYKDNRETRKATRREKRPQDGKTNPFE</sequence>
<dbReference type="Proteomes" id="UP000077315">
    <property type="component" value="Unassembled WGS sequence"/>
</dbReference>
<evidence type="ECO:0000313" key="3">
    <source>
        <dbReference type="Proteomes" id="UP000077315"/>
    </source>
</evidence>
<dbReference type="GeneID" id="28995446"/>
<gene>
    <name evidence="2" type="ORF">PHYBLDRAFT_161968</name>
</gene>
<dbReference type="RefSeq" id="XP_018299397.1">
    <property type="nucleotide sequence ID" value="XM_018434540.1"/>
</dbReference>
<reference evidence="3" key="1">
    <citation type="submission" date="2015-06" db="EMBL/GenBank/DDBJ databases">
        <title>Expansion of signal transduction pathways in fungi by whole-genome duplication.</title>
        <authorList>
            <consortium name="DOE Joint Genome Institute"/>
            <person name="Corrochano L.M."/>
            <person name="Kuo A."/>
            <person name="Marcet-Houben M."/>
            <person name="Polaino S."/>
            <person name="Salamov A."/>
            <person name="Villalobos J.M."/>
            <person name="Alvarez M.I."/>
            <person name="Avalos J."/>
            <person name="Benito E.P."/>
            <person name="Benoit I."/>
            <person name="Burger G."/>
            <person name="Camino L.P."/>
            <person name="Canovas D."/>
            <person name="Cerda-Olmedo E."/>
            <person name="Cheng J.-F."/>
            <person name="Dominguez A."/>
            <person name="Elias M."/>
            <person name="Eslava A.P."/>
            <person name="Glaser F."/>
            <person name="Grimwood J."/>
            <person name="Gutierrez G."/>
            <person name="Heitman J."/>
            <person name="Henrissat B."/>
            <person name="Iturriaga E.A."/>
            <person name="Lang B.F."/>
            <person name="Lavin J.L."/>
            <person name="Lee S."/>
            <person name="Li W."/>
            <person name="Lindquist E."/>
            <person name="Lopez-Garcia S."/>
            <person name="Luque E.M."/>
            <person name="Marcos A.T."/>
            <person name="Martin J."/>
            <person name="McCluskey K."/>
            <person name="Medina H.R."/>
            <person name="Miralles-Duran A."/>
            <person name="Miyazaki A."/>
            <person name="Munoz-Torres E."/>
            <person name="Oguiza J.A."/>
            <person name="Ohm R."/>
            <person name="Olmedo M."/>
            <person name="Orejas M."/>
            <person name="Ortiz-Castellanos L."/>
            <person name="Pisabarro A.G."/>
            <person name="Rodriguez-Romero J."/>
            <person name="Ruiz-Herrera J."/>
            <person name="Ruiz-Vazquez R."/>
            <person name="Sanz C."/>
            <person name="Schackwitz W."/>
            <person name="Schmutz J."/>
            <person name="Shahriari M."/>
            <person name="Shelest E."/>
            <person name="Silva-Franco F."/>
            <person name="Soanes D."/>
            <person name="Syed K."/>
            <person name="Tagua V.G."/>
            <person name="Talbot N.J."/>
            <person name="Thon M."/>
            <person name="De vries R.P."/>
            <person name="Wiebenga A."/>
            <person name="Yadav J.S."/>
            <person name="Braun E.L."/>
            <person name="Baker S."/>
            <person name="Garre V."/>
            <person name="Horwitz B."/>
            <person name="Torres-Martinez S."/>
            <person name="Idnurm A."/>
            <person name="Herrera-Estrella A."/>
            <person name="Gabaldon T."/>
            <person name="Grigoriev I.V."/>
        </authorList>
    </citation>
    <scope>NUCLEOTIDE SEQUENCE [LARGE SCALE GENOMIC DNA]</scope>
    <source>
        <strain evidence="3">NRRL 1555(-)</strain>
    </source>
</reference>
<protein>
    <submittedName>
        <fullName evidence="2">Uncharacterized protein</fullName>
    </submittedName>
</protein>
<dbReference type="VEuPathDB" id="FungiDB:PHYBLDRAFT_161968"/>
<dbReference type="AlphaFoldDB" id="A0A167RCR9"/>
<evidence type="ECO:0000313" key="2">
    <source>
        <dbReference type="EMBL" id="OAD81357.1"/>
    </source>
</evidence>
<feature type="region of interest" description="Disordered" evidence="1">
    <location>
        <begin position="86"/>
        <end position="114"/>
    </location>
</feature>
<dbReference type="EMBL" id="KV440971">
    <property type="protein sequence ID" value="OAD81357.1"/>
    <property type="molecule type" value="Genomic_DNA"/>
</dbReference>
<feature type="compositionally biased region" description="Basic and acidic residues" evidence="1">
    <location>
        <begin position="88"/>
        <end position="97"/>
    </location>
</feature>
<dbReference type="InParanoid" id="A0A167RCR9"/>
<accession>A0A167RCR9</accession>
<name>A0A167RCR9_PHYB8</name>
<evidence type="ECO:0000256" key="1">
    <source>
        <dbReference type="SAM" id="MobiDB-lite"/>
    </source>
</evidence>